<evidence type="ECO:0000313" key="3">
    <source>
        <dbReference type="Proteomes" id="UP000749311"/>
    </source>
</evidence>
<name>A0ABX0SHX7_9ACTN</name>
<evidence type="ECO:0000313" key="2">
    <source>
        <dbReference type="EMBL" id="NIH58008.1"/>
    </source>
</evidence>
<dbReference type="InterPro" id="IPR029063">
    <property type="entry name" value="SAM-dependent_MTases_sf"/>
</dbReference>
<dbReference type="PANTHER" id="PTHR43591">
    <property type="entry name" value="METHYLTRANSFERASE"/>
    <property type="match status" value="1"/>
</dbReference>
<dbReference type="Proteomes" id="UP000749311">
    <property type="component" value="Unassembled WGS sequence"/>
</dbReference>
<sequence length="257" mass="28257">MSRRLTPTGWADFIADFHQRNPGIAEEVLSRALSGRQNPYQWMARAVSSGARVVLDIGCGSGRVSRELSAPDRVVVGLDLSRNELRLAAERSSGPWVQADARRLPFADGSLDAVTTVMGLAVIRPISEVLDEVARVLRPGGVFVSVAPTIRPQRTRDVRVAARVTQLLRGTPRFPRSPEVAVGRLMEGSGLMVAEDRRERYGYRVTGRDDAERLLGALYLPGTSPERMELAVDYLTERAGDGFVEIPIPMRRIVAVK</sequence>
<dbReference type="GO" id="GO:0008168">
    <property type="term" value="F:methyltransferase activity"/>
    <property type="evidence" value="ECO:0007669"/>
    <property type="project" value="UniProtKB-KW"/>
</dbReference>
<comment type="caution">
    <text evidence="2">The sequence shown here is derived from an EMBL/GenBank/DDBJ whole genome shotgun (WGS) entry which is preliminary data.</text>
</comment>
<dbReference type="Pfam" id="PF08241">
    <property type="entry name" value="Methyltransf_11"/>
    <property type="match status" value="1"/>
</dbReference>
<dbReference type="CDD" id="cd02440">
    <property type="entry name" value="AdoMet_MTases"/>
    <property type="match status" value="1"/>
</dbReference>
<feature type="domain" description="Methyltransferase type 11" evidence="1">
    <location>
        <begin position="55"/>
        <end position="144"/>
    </location>
</feature>
<gene>
    <name evidence="2" type="ORF">FB473_002653</name>
</gene>
<keyword evidence="3" id="KW-1185">Reference proteome</keyword>
<reference evidence="2 3" key="1">
    <citation type="submission" date="2020-02" db="EMBL/GenBank/DDBJ databases">
        <title>Sequencing the genomes of 1000 actinobacteria strains.</title>
        <authorList>
            <person name="Klenk H.-P."/>
        </authorList>
    </citation>
    <scope>NUCLEOTIDE SEQUENCE [LARGE SCALE GENOMIC DNA]</scope>
    <source>
        <strain evidence="2 3">DSM 19609</strain>
    </source>
</reference>
<accession>A0ABX0SHX7</accession>
<dbReference type="SUPFAM" id="SSF53335">
    <property type="entry name" value="S-adenosyl-L-methionine-dependent methyltransferases"/>
    <property type="match status" value="1"/>
</dbReference>
<dbReference type="InterPro" id="IPR013216">
    <property type="entry name" value="Methyltransf_11"/>
</dbReference>
<organism evidence="2 3">
    <name type="scientific">Brooklawnia cerclae</name>
    <dbReference type="NCBI Taxonomy" id="349934"/>
    <lineage>
        <taxon>Bacteria</taxon>
        <taxon>Bacillati</taxon>
        <taxon>Actinomycetota</taxon>
        <taxon>Actinomycetes</taxon>
        <taxon>Propionibacteriales</taxon>
        <taxon>Propionibacteriaceae</taxon>
        <taxon>Brooklawnia</taxon>
    </lineage>
</organism>
<dbReference type="GO" id="GO:0032259">
    <property type="term" value="P:methylation"/>
    <property type="evidence" value="ECO:0007669"/>
    <property type="project" value="UniProtKB-KW"/>
</dbReference>
<proteinExistence type="predicted"/>
<keyword evidence="2" id="KW-0489">Methyltransferase</keyword>
<protein>
    <submittedName>
        <fullName evidence="2">SAM-dependent methyltransferase</fullName>
    </submittedName>
</protein>
<dbReference type="RefSeq" id="WP_167168620.1">
    <property type="nucleotide sequence ID" value="NZ_BAAAOO010000007.1"/>
</dbReference>
<dbReference type="Gene3D" id="3.40.50.150">
    <property type="entry name" value="Vaccinia Virus protein VP39"/>
    <property type="match status" value="1"/>
</dbReference>
<evidence type="ECO:0000259" key="1">
    <source>
        <dbReference type="Pfam" id="PF08241"/>
    </source>
</evidence>
<dbReference type="EMBL" id="JAAMOZ010000001">
    <property type="protein sequence ID" value="NIH58008.1"/>
    <property type="molecule type" value="Genomic_DNA"/>
</dbReference>
<keyword evidence="2" id="KW-0808">Transferase</keyword>